<dbReference type="RefSeq" id="WP_330798625.1">
    <property type="nucleotide sequence ID" value="NZ_JAZEWV010000026.1"/>
</dbReference>
<feature type="domain" description="DUF3686" evidence="3">
    <location>
        <begin position="40"/>
        <end position="487"/>
    </location>
</feature>
<organism evidence="5 6">
    <name type="scientific">Actinacidiphila polyblastidii</name>
    <dbReference type="NCBI Taxonomy" id="3110430"/>
    <lineage>
        <taxon>Bacteria</taxon>
        <taxon>Bacillati</taxon>
        <taxon>Actinomycetota</taxon>
        <taxon>Actinomycetes</taxon>
        <taxon>Kitasatosporales</taxon>
        <taxon>Streptomycetaceae</taxon>
        <taxon>Actinacidiphila</taxon>
    </lineage>
</organism>
<evidence type="ECO:0000313" key="6">
    <source>
        <dbReference type="Proteomes" id="UP001344658"/>
    </source>
</evidence>
<dbReference type="SUPFAM" id="SSF52540">
    <property type="entry name" value="P-loop containing nucleoside triphosphate hydrolases"/>
    <property type="match status" value="1"/>
</dbReference>
<dbReference type="Pfam" id="PF00004">
    <property type="entry name" value="AAA"/>
    <property type="match status" value="1"/>
</dbReference>
<feature type="domain" description="ATPase AAA-type core" evidence="2">
    <location>
        <begin position="1308"/>
        <end position="1342"/>
    </location>
</feature>
<dbReference type="Proteomes" id="UP001344658">
    <property type="component" value="Unassembled WGS sequence"/>
</dbReference>
<dbReference type="Pfam" id="PF25472">
    <property type="entry name" value="DUF7902"/>
    <property type="match status" value="1"/>
</dbReference>
<sequence length="1626" mass="170691">MTAAPTTREPAPAEAAPAEGAAPDAHAVLSTRLAAAAAVLGERAQALDAARVAVFGAGETLLTGALRVRTQRPATPADIAAVGPYLLFAANPAEVRDVGDVFQVLRPAGQDAGAAAMEPVAAPDGLLDDPAFLHDFRELYRYYRQTRVLRLRTREGLLQAVFRTGAEPGDVRVLSWRTAQDGRCGYEGAGRESPPDPVGAPALNWMPLGRAHQVPGRRPHLAVTAADGGVLTVDTTGGRLRVRTGDTVHEEPVDDALQSLADADAGYATVGPLVLLRVRPYREDADRYFTVNTRTARIERTDVPARSYLPLPEGQGVVFPGGVALAAGGTRTFDLGPQAAPGQLEFERLVRAPGGADVLYVFHAADDGRRLLLPYRLVRQEAAAPLHVQGCALYEDGTLLTLRPADGGEPGRVHTVQRWRTPFAADTWAPPAGDGPLQRIGNPDLVRAVSDTLALARAAHGPAPAPARYAARYEALAAAADRVLDRHPWLAAPAPGGDPAAAGLAAPVGEIRDTARRALAEHARVRDLTAQAARAAAQAEARIAALRRLIRGESAATAAEWVRRLTELADAQAGLAALRDMRYADRARLDAADADLARESAHAAARAAECFADPHAFDAPRARVAELDAAAPEIGAAAEAAPLAAALDEQAAALTTVTATATGLDGGDATVRTRVLESAAAVLGEVNRARARLEARRTELAAAESAVEFAAEGALLAQETAAALAAAGTPEACDDRLGSLLARVEHLAARFADVPERAAALDARRAAIEQALTARRQQLADERAARVRGLTASARRARAAVRRRAAGLASAQEVHACFAADPMAREHRRIAARLRDLGEPGLAAELDAALAAARQDTARALRDRLDLYEDGGATLRLGRHRFPVDPHPFSLALVPHGGGLAFTVPGTDYLRPVHDPALPARFLDRPLPSESPALYRAEYLAATLFDDADTPAAGPLPEPAAVVAAAVAARPDEGYERGVHDHDAALILDALRRLGAGAGLLRHPAGVRTAAQLFWAHGPDAAARTAWTTRARSLTRAASAFAPASAPAPDSASASQRPSPAAAVDALAAELGAAAVGFTAGLLADASAAAPDATTAALLGAYLVAELADERPGFAEAAGARALRGRFTAALGGPDGAAYKEFAADLESLEDDPAARRELALAWLGAFAAAEGDGGGQDGGGHLLEAAVGLAVGARLPRYPVDAPTAVRVTGLLGTHPRIGADRGLDVRVDELPARVRRFRAEEAPAYRAYRRRRGELLAAEGRRLALDDHRPHPLPGFVRNRLLDEVYLPLVGDSLAKQFGPEGGLLMLMSPPGYGKTSLVEYVAARLGLALVRVSGPALGAATTSLDPAAAPDAGARRELEKIDLALRLGANTLLYVDDIQHTSPELLQKFIPLCDAQRRIEGPEGPYDLRGKRFAVCMAGNPYTESGALFRVPDMLADRADVWSLAEVLGGREDLFALSYLENALTANPVLAPLAGRDRADLELLLRLAQSDPAARAQDLAHPYAEDELGEILAVLRHLLRARTTLLAVNAAYTASAAQSHAARTEPPFLLQGSYRAMTKIAGRVLAAMDDAELDAVVSDHYRAEAQTLAGGAEAALLKLAELRGALTSAEAARWSDLKARYAR</sequence>
<dbReference type="InterPro" id="IPR027417">
    <property type="entry name" value="P-loop_NTPase"/>
</dbReference>
<gene>
    <name evidence="5" type="ORF">V2S66_25000</name>
</gene>
<evidence type="ECO:0000259" key="2">
    <source>
        <dbReference type="Pfam" id="PF00004"/>
    </source>
</evidence>
<accession>A0ABU7PHC6</accession>
<protein>
    <submittedName>
        <fullName evidence="5">DNA repair ATPase</fullName>
    </submittedName>
</protein>
<feature type="domain" description="DUF7902" evidence="4">
    <location>
        <begin position="615"/>
        <end position="699"/>
    </location>
</feature>
<evidence type="ECO:0000259" key="4">
    <source>
        <dbReference type="Pfam" id="PF25472"/>
    </source>
</evidence>
<reference evidence="5 6" key="1">
    <citation type="submission" date="2023-12" db="EMBL/GenBank/DDBJ databases">
        <title>Streptomyces sp. V4-01.</title>
        <authorList>
            <person name="Somphong A."/>
            <person name="Phongsopitanun W."/>
        </authorList>
    </citation>
    <scope>NUCLEOTIDE SEQUENCE [LARGE SCALE GENOMIC DNA]</scope>
    <source>
        <strain evidence="5 6">V4-01</strain>
    </source>
</reference>
<proteinExistence type="predicted"/>
<dbReference type="Gene3D" id="3.40.50.300">
    <property type="entry name" value="P-loop containing nucleotide triphosphate hydrolases"/>
    <property type="match status" value="1"/>
</dbReference>
<dbReference type="Pfam" id="PF12458">
    <property type="entry name" value="DUF3686"/>
    <property type="match status" value="1"/>
</dbReference>
<comment type="caution">
    <text evidence="5">The sequence shown here is derived from an EMBL/GenBank/DDBJ whole genome shotgun (WGS) entry which is preliminary data.</text>
</comment>
<keyword evidence="6" id="KW-1185">Reference proteome</keyword>
<name>A0ABU7PHC6_9ACTN</name>
<evidence type="ECO:0000256" key="1">
    <source>
        <dbReference type="SAM" id="MobiDB-lite"/>
    </source>
</evidence>
<feature type="region of interest" description="Disordered" evidence="1">
    <location>
        <begin position="1"/>
        <end position="22"/>
    </location>
</feature>
<dbReference type="InterPro" id="IPR057224">
    <property type="entry name" value="DUF7902"/>
</dbReference>
<dbReference type="EMBL" id="JAZEWV010000026">
    <property type="protein sequence ID" value="MEE4545214.1"/>
    <property type="molecule type" value="Genomic_DNA"/>
</dbReference>
<evidence type="ECO:0000313" key="5">
    <source>
        <dbReference type="EMBL" id="MEE4545214.1"/>
    </source>
</evidence>
<dbReference type="InterPro" id="IPR020958">
    <property type="entry name" value="DUF3686"/>
</dbReference>
<dbReference type="InterPro" id="IPR003959">
    <property type="entry name" value="ATPase_AAA_core"/>
</dbReference>
<evidence type="ECO:0000259" key="3">
    <source>
        <dbReference type="Pfam" id="PF12458"/>
    </source>
</evidence>